<proteinExistence type="predicted"/>
<dbReference type="EMBL" id="KV425958">
    <property type="protein sequence ID" value="KZV95392.1"/>
    <property type="molecule type" value="Genomic_DNA"/>
</dbReference>
<dbReference type="Proteomes" id="UP000077266">
    <property type="component" value="Unassembled WGS sequence"/>
</dbReference>
<sequence>MDRHVIVQEDARVTTPTNTLLPPNATSRAPVLASTHSNTLLEHFSSTRPRPAQGQPHAPRRVQRPNPAVVVPRSSTARARLVSRAVHIAQLSAMMTCSSSASSARRIESSLVLPRDLVQHWTRTRQPAFQGQTLLPVYTAVVNACLLALGNVSLPTTPNFKSAAFAVPPARPRSARVVSDT</sequence>
<protein>
    <submittedName>
        <fullName evidence="2">Uncharacterized protein</fullName>
    </submittedName>
</protein>
<evidence type="ECO:0000256" key="1">
    <source>
        <dbReference type="SAM" id="MobiDB-lite"/>
    </source>
</evidence>
<keyword evidence="3" id="KW-1185">Reference proteome</keyword>
<dbReference type="InParanoid" id="A0A165JVJ6"/>
<organism evidence="2 3">
    <name type="scientific">Exidia glandulosa HHB12029</name>
    <dbReference type="NCBI Taxonomy" id="1314781"/>
    <lineage>
        <taxon>Eukaryota</taxon>
        <taxon>Fungi</taxon>
        <taxon>Dikarya</taxon>
        <taxon>Basidiomycota</taxon>
        <taxon>Agaricomycotina</taxon>
        <taxon>Agaricomycetes</taxon>
        <taxon>Auriculariales</taxon>
        <taxon>Exidiaceae</taxon>
        <taxon>Exidia</taxon>
    </lineage>
</organism>
<reference evidence="2 3" key="1">
    <citation type="journal article" date="2016" name="Mol. Biol. Evol.">
        <title>Comparative Genomics of Early-Diverging Mushroom-Forming Fungi Provides Insights into the Origins of Lignocellulose Decay Capabilities.</title>
        <authorList>
            <person name="Nagy L.G."/>
            <person name="Riley R."/>
            <person name="Tritt A."/>
            <person name="Adam C."/>
            <person name="Daum C."/>
            <person name="Floudas D."/>
            <person name="Sun H."/>
            <person name="Yadav J.S."/>
            <person name="Pangilinan J."/>
            <person name="Larsson K.H."/>
            <person name="Matsuura K."/>
            <person name="Barry K."/>
            <person name="Labutti K."/>
            <person name="Kuo R."/>
            <person name="Ohm R.A."/>
            <person name="Bhattacharya S.S."/>
            <person name="Shirouzu T."/>
            <person name="Yoshinaga Y."/>
            <person name="Martin F.M."/>
            <person name="Grigoriev I.V."/>
            <person name="Hibbett D.S."/>
        </authorList>
    </citation>
    <scope>NUCLEOTIDE SEQUENCE [LARGE SCALE GENOMIC DNA]</scope>
    <source>
        <strain evidence="2 3">HHB12029</strain>
    </source>
</reference>
<feature type="region of interest" description="Disordered" evidence="1">
    <location>
        <begin position="44"/>
        <end position="66"/>
    </location>
</feature>
<evidence type="ECO:0000313" key="3">
    <source>
        <dbReference type="Proteomes" id="UP000077266"/>
    </source>
</evidence>
<dbReference type="AlphaFoldDB" id="A0A165JVJ6"/>
<gene>
    <name evidence="2" type="ORF">EXIGLDRAFT_476858</name>
</gene>
<evidence type="ECO:0000313" key="2">
    <source>
        <dbReference type="EMBL" id="KZV95392.1"/>
    </source>
</evidence>
<accession>A0A165JVJ6</accession>
<name>A0A165JVJ6_EXIGL</name>